<evidence type="ECO:0000313" key="2">
    <source>
        <dbReference type="EMBL" id="KAF0690305.1"/>
    </source>
</evidence>
<feature type="compositionally biased region" description="Polar residues" evidence="1">
    <location>
        <begin position="52"/>
        <end position="65"/>
    </location>
</feature>
<organism evidence="3 4">
    <name type="scientific">Aphanomyces stellatus</name>
    <dbReference type="NCBI Taxonomy" id="120398"/>
    <lineage>
        <taxon>Eukaryota</taxon>
        <taxon>Sar</taxon>
        <taxon>Stramenopiles</taxon>
        <taxon>Oomycota</taxon>
        <taxon>Saprolegniomycetes</taxon>
        <taxon>Saprolegniales</taxon>
        <taxon>Verrucalvaceae</taxon>
        <taxon>Aphanomyces</taxon>
    </lineage>
</organism>
<reference evidence="3 4" key="1">
    <citation type="submission" date="2019-03" db="EMBL/GenBank/DDBJ databases">
        <authorList>
            <person name="Gaulin E."/>
            <person name="Dumas B."/>
        </authorList>
    </citation>
    <scope>NUCLEOTIDE SEQUENCE [LARGE SCALE GENOMIC DNA]</scope>
    <source>
        <strain evidence="3">CBS 568.67</strain>
    </source>
</reference>
<dbReference type="EMBL" id="VJMH01006382">
    <property type="protein sequence ID" value="KAF0690305.1"/>
    <property type="molecule type" value="Genomic_DNA"/>
</dbReference>
<accession>A0A485LAK0</accession>
<dbReference type="Proteomes" id="UP000332933">
    <property type="component" value="Unassembled WGS sequence"/>
</dbReference>
<keyword evidence="4" id="KW-1185">Reference proteome</keyword>
<evidence type="ECO:0000256" key="1">
    <source>
        <dbReference type="SAM" id="MobiDB-lite"/>
    </source>
</evidence>
<protein>
    <submittedName>
        <fullName evidence="3">Aste57867_18286 protein</fullName>
    </submittedName>
</protein>
<reference evidence="2" key="2">
    <citation type="submission" date="2019-06" db="EMBL/GenBank/DDBJ databases">
        <title>Genomics analysis of Aphanomyces spp. identifies a new class of oomycete effector associated with host adaptation.</title>
        <authorList>
            <person name="Gaulin E."/>
        </authorList>
    </citation>
    <scope>NUCLEOTIDE SEQUENCE</scope>
    <source>
        <strain evidence="2">CBS 578.67</strain>
    </source>
</reference>
<evidence type="ECO:0000313" key="4">
    <source>
        <dbReference type="Proteomes" id="UP000332933"/>
    </source>
</evidence>
<name>A0A485LAK0_9STRA</name>
<sequence length="91" mass="10286">MTLVETVFNFFFVRRAASAQVPRRRPLWTLLERVVAYFFPSRAAPPAPASFQLASPSATRETQSLPVGGKATAHRTLAWQRSEAEIRSYFD</sequence>
<proteinExistence type="predicted"/>
<dbReference type="AlphaFoldDB" id="A0A485LAK0"/>
<evidence type="ECO:0000313" key="3">
    <source>
        <dbReference type="EMBL" id="VFT95023.1"/>
    </source>
</evidence>
<feature type="region of interest" description="Disordered" evidence="1">
    <location>
        <begin position="44"/>
        <end position="67"/>
    </location>
</feature>
<dbReference type="EMBL" id="CAADRA010006403">
    <property type="protein sequence ID" value="VFT95023.1"/>
    <property type="molecule type" value="Genomic_DNA"/>
</dbReference>
<gene>
    <name evidence="3" type="primary">Aste57867_18286</name>
    <name evidence="2" type="ORF">As57867_018224</name>
    <name evidence="3" type="ORF">ASTE57867_18286</name>
</gene>